<dbReference type="EMBL" id="HG322949">
    <property type="protein sequence ID" value="CDG83391.1"/>
    <property type="molecule type" value="Genomic_DNA"/>
</dbReference>
<evidence type="ECO:0000313" key="9">
    <source>
        <dbReference type="Proteomes" id="UP000027604"/>
    </source>
</evidence>
<dbReference type="InterPro" id="IPR036259">
    <property type="entry name" value="MFS_trans_sf"/>
</dbReference>
<feature type="domain" description="Major facilitator superfamily (MFS) profile" evidence="7">
    <location>
        <begin position="13"/>
        <end position="423"/>
    </location>
</feature>
<sequence length="435" mass="45496">MAPAPGATRAWSVVAVLLVLAVLASVDRNAIALMVDPIRASLGINDFQMGLLQGPAFAVFFLIGSLPMGWIVDRYSQQWAIYLGVSGWSLATIACGLAGSFYELLIARCLVGLGEAVLQPAGWSIVARLFPPHRLGLVIGVLSAGAQIGAAASYMLGAFLIAGASRFAAMPLPLVGQLAPWQLVFLAAGVPGLLLAALIFIAPSHRPLRPGPARQAGGGLMAFIRGNRGFLTYHFLGFSLHSAAVFGAAAWMPTYLLRNHELDVRTVGGILALLAVPVGAGGVLFAGWLVDRSFGRGRDDAHLTHFACVAALIAVIGGLGFNFAASLPAIVLTFGLIQFLQPFSGVSGAVLQISTPVEFRGRISAAYIMFYNAVGMTLGPSFVVFLGDYVIGPGKLGTALALTYALFGSAAAILLWLGRKHAARAVQRHGRIQPS</sequence>
<dbReference type="STRING" id="1349767.GJA_2760"/>
<evidence type="ECO:0000256" key="4">
    <source>
        <dbReference type="ARBA" id="ARBA00022989"/>
    </source>
</evidence>
<keyword evidence="4 6" id="KW-1133">Transmembrane helix</keyword>
<feature type="transmembrane region" description="Helical" evidence="6">
    <location>
        <begin position="181"/>
        <end position="202"/>
    </location>
</feature>
<dbReference type="GO" id="GO:0022857">
    <property type="term" value="F:transmembrane transporter activity"/>
    <property type="evidence" value="ECO:0007669"/>
    <property type="project" value="InterPro"/>
</dbReference>
<evidence type="ECO:0000256" key="5">
    <source>
        <dbReference type="ARBA" id="ARBA00023136"/>
    </source>
</evidence>
<evidence type="ECO:0000259" key="7">
    <source>
        <dbReference type="PROSITE" id="PS50850"/>
    </source>
</evidence>
<name>W0V689_9BURK</name>
<keyword evidence="3 6" id="KW-0812">Transmembrane</keyword>
<dbReference type="PATRIC" id="fig|1349767.4.peg.4487"/>
<dbReference type="PANTHER" id="PTHR23505:SF79">
    <property type="entry name" value="PROTEIN SPINSTER"/>
    <property type="match status" value="1"/>
</dbReference>
<protein>
    <submittedName>
        <fullName evidence="8">Major Facilitator Superfamily protein</fullName>
    </submittedName>
</protein>
<feature type="transmembrane region" description="Helical" evidence="6">
    <location>
        <begin position="329"/>
        <end position="353"/>
    </location>
</feature>
<dbReference type="SUPFAM" id="SSF103473">
    <property type="entry name" value="MFS general substrate transporter"/>
    <property type="match status" value="1"/>
</dbReference>
<feature type="transmembrane region" description="Helical" evidence="6">
    <location>
        <begin position="399"/>
        <end position="418"/>
    </location>
</feature>
<dbReference type="AlphaFoldDB" id="W0V689"/>
<dbReference type="PANTHER" id="PTHR23505">
    <property type="entry name" value="SPINSTER"/>
    <property type="match status" value="1"/>
</dbReference>
<dbReference type="Pfam" id="PF07690">
    <property type="entry name" value="MFS_1"/>
    <property type="match status" value="1"/>
</dbReference>
<organism evidence="8 9">
    <name type="scientific">Janthinobacterium agaricidamnosum NBRC 102515 = DSM 9628</name>
    <dbReference type="NCBI Taxonomy" id="1349767"/>
    <lineage>
        <taxon>Bacteria</taxon>
        <taxon>Pseudomonadati</taxon>
        <taxon>Pseudomonadota</taxon>
        <taxon>Betaproteobacteria</taxon>
        <taxon>Burkholderiales</taxon>
        <taxon>Oxalobacteraceae</taxon>
        <taxon>Janthinobacterium</taxon>
    </lineage>
</organism>
<dbReference type="InterPro" id="IPR011701">
    <property type="entry name" value="MFS"/>
</dbReference>
<feature type="transmembrane region" description="Helical" evidence="6">
    <location>
        <begin position="105"/>
        <end position="123"/>
    </location>
</feature>
<dbReference type="KEGG" id="jag:GJA_2760"/>
<accession>W0V689</accession>
<dbReference type="PROSITE" id="PS50850">
    <property type="entry name" value="MFS"/>
    <property type="match status" value="1"/>
</dbReference>
<keyword evidence="5 6" id="KW-0472">Membrane</keyword>
<keyword evidence="2" id="KW-0813">Transport</keyword>
<feature type="transmembrane region" description="Helical" evidence="6">
    <location>
        <begin position="79"/>
        <end position="99"/>
    </location>
</feature>
<dbReference type="InterPro" id="IPR020846">
    <property type="entry name" value="MFS_dom"/>
</dbReference>
<evidence type="ECO:0000256" key="1">
    <source>
        <dbReference type="ARBA" id="ARBA00004141"/>
    </source>
</evidence>
<dbReference type="Gene3D" id="1.20.1250.20">
    <property type="entry name" value="MFS general substrate transporter like domains"/>
    <property type="match status" value="2"/>
</dbReference>
<evidence type="ECO:0000256" key="2">
    <source>
        <dbReference type="ARBA" id="ARBA00022448"/>
    </source>
</evidence>
<evidence type="ECO:0000256" key="6">
    <source>
        <dbReference type="SAM" id="Phobius"/>
    </source>
</evidence>
<evidence type="ECO:0000313" key="8">
    <source>
        <dbReference type="EMBL" id="CDG83391.1"/>
    </source>
</evidence>
<gene>
    <name evidence="8" type="ORF">GJA_2760</name>
</gene>
<comment type="subcellular location">
    <subcellularLocation>
        <location evidence="1">Membrane</location>
        <topology evidence="1">Multi-pass membrane protein</topology>
    </subcellularLocation>
</comment>
<feature type="transmembrane region" description="Helical" evidence="6">
    <location>
        <begin position="52"/>
        <end position="72"/>
    </location>
</feature>
<dbReference type="InterPro" id="IPR044770">
    <property type="entry name" value="MFS_spinster-like"/>
</dbReference>
<keyword evidence="9" id="KW-1185">Reference proteome</keyword>
<feature type="transmembrane region" description="Helical" evidence="6">
    <location>
        <begin position="302"/>
        <end position="323"/>
    </location>
</feature>
<dbReference type="HOGENOM" id="CLU_001265_5_12_4"/>
<feature type="transmembrane region" description="Helical" evidence="6">
    <location>
        <begin position="230"/>
        <end position="250"/>
    </location>
</feature>
<feature type="transmembrane region" description="Helical" evidence="6">
    <location>
        <begin position="135"/>
        <end position="161"/>
    </location>
</feature>
<dbReference type="GO" id="GO:0016020">
    <property type="term" value="C:membrane"/>
    <property type="evidence" value="ECO:0007669"/>
    <property type="project" value="UniProtKB-SubCell"/>
</dbReference>
<evidence type="ECO:0000256" key="3">
    <source>
        <dbReference type="ARBA" id="ARBA00022692"/>
    </source>
</evidence>
<feature type="transmembrane region" description="Helical" evidence="6">
    <location>
        <begin position="270"/>
        <end position="290"/>
    </location>
</feature>
<proteinExistence type="predicted"/>
<dbReference type="Proteomes" id="UP000027604">
    <property type="component" value="Chromosome I"/>
</dbReference>
<feature type="transmembrane region" description="Helical" evidence="6">
    <location>
        <begin position="365"/>
        <end position="387"/>
    </location>
</feature>
<dbReference type="eggNOG" id="COG2814">
    <property type="taxonomic scope" value="Bacteria"/>
</dbReference>
<reference evidence="8 9" key="1">
    <citation type="journal article" date="2015" name="Genome Announc.">
        <title>Genome Sequence of Mushroom Soft-Rot Pathogen Janthinobacterium agaricidamnosum.</title>
        <authorList>
            <person name="Graupner K."/>
            <person name="Lackner G."/>
            <person name="Hertweck C."/>
        </authorList>
    </citation>
    <scope>NUCLEOTIDE SEQUENCE [LARGE SCALE GENOMIC DNA]</scope>
    <source>
        <strain evidence="9">NBRC 102515 / DSM 9628</strain>
    </source>
</reference>